<dbReference type="AlphaFoldDB" id="A0AA87ZMM5"/>
<reference evidence="6" key="1">
    <citation type="submission" date="2023-07" db="EMBL/GenBank/DDBJ databases">
        <title>draft genome sequence of fig (Ficus carica).</title>
        <authorList>
            <person name="Takahashi T."/>
            <person name="Nishimura K."/>
        </authorList>
    </citation>
    <scope>NUCLEOTIDE SEQUENCE</scope>
</reference>
<evidence type="ECO:0000259" key="5">
    <source>
        <dbReference type="PROSITE" id="PS51005"/>
    </source>
</evidence>
<evidence type="ECO:0000256" key="4">
    <source>
        <dbReference type="ARBA" id="ARBA00023242"/>
    </source>
</evidence>
<dbReference type="SUPFAM" id="SSF101941">
    <property type="entry name" value="NAC domain"/>
    <property type="match status" value="1"/>
</dbReference>
<name>A0AA87ZMM5_FICCA</name>
<dbReference type="GO" id="GO:0003677">
    <property type="term" value="F:DNA binding"/>
    <property type="evidence" value="ECO:0007669"/>
    <property type="project" value="UniProtKB-KW"/>
</dbReference>
<dbReference type="InterPro" id="IPR003441">
    <property type="entry name" value="NAC-dom"/>
</dbReference>
<feature type="domain" description="NAC" evidence="5">
    <location>
        <begin position="1"/>
        <end position="88"/>
    </location>
</feature>
<dbReference type="Gene3D" id="2.170.150.80">
    <property type="entry name" value="NAC domain"/>
    <property type="match status" value="1"/>
</dbReference>
<comment type="caution">
    <text evidence="6">The sequence shown here is derived from an EMBL/GenBank/DDBJ whole genome shotgun (WGS) entry which is preliminary data.</text>
</comment>
<sequence>MYFFTRNKLKYENGNRPTCGTCDGFWRASTRKIPIKDDNRREIGHKMMLNYRINFDKNRNTKWLMYEYTIPSNSKKMDVDVLCKVYNKDSKQEANLANLQRQDPDFYEDQNVHLLHQNSNSQTLIGDEEYNPLMKLEKAEVDELVYLIAKFSKHANLHQQNLNTEGCQQQDLAYDSQSLRRQVHQSMEAEDNLNWEPQIKETYTDRLQQQDPAYESASAQVGLQNKNFDVEDDLFTAEELAMTEEVYNATLMEDELNIQPDAANFRAGLDTELGVCQQ</sequence>
<dbReference type="Proteomes" id="UP001187192">
    <property type="component" value="Unassembled WGS sequence"/>
</dbReference>
<evidence type="ECO:0000313" key="7">
    <source>
        <dbReference type="Proteomes" id="UP001187192"/>
    </source>
</evidence>
<protein>
    <recommendedName>
        <fullName evidence="5">NAC domain-containing protein</fullName>
    </recommendedName>
</protein>
<keyword evidence="7" id="KW-1185">Reference proteome</keyword>
<dbReference type="Pfam" id="PF02365">
    <property type="entry name" value="NAM"/>
    <property type="match status" value="1"/>
</dbReference>
<accession>A0AA87ZMM5</accession>
<organism evidence="6 7">
    <name type="scientific">Ficus carica</name>
    <name type="common">Common fig</name>
    <dbReference type="NCBI Taxonomy" id="3494"/>
    <lineage>
        <taxon>Eukaryota</taxon>
        <taxon>Viridiplantae</taxon>
        <taxon>Streptophyta</taxon>
        <taxon>Embryophyta</taxon>
        <taxon>Tracheophyta</taxon>
        <taxon>Spermatophyta</taxon>
        <taxon>Magnoliopsida</taxon>
        <taxon>eudicotyledons</taxon>
        <taxon>Gunneridae</taxon>
        <taxon>Pentapetalae</taxon>
        <taxon>rosids</taxon>
        <taxon>fabids</taxon>
        <taxon>Rosales</taxon>
        <taxon>Moraceae</taxon>
        <taxon>Ficeae</taxon>
        <taxon>Ficus</taxon>
    </lineage>
</organism>
<evidence type="ECO:0000256" key="2">
    <source>
        <dbReference type="ARBA" id="ARBA00023125"/>
    </source>
</evidence>
<dbReference type="PANTHER" id="PTHR31719">
    <property type="entry name" value="NAC TRANSCRIPTION FACTOR 56"/>
    <property type="match status" value="1"/>
</dbReference>
<dbReference type="PROSITE" id="PS51005">
    <property type="entry name" value="NAC"/>
    <property type="match status" value="1"/>
</dbReference>
<keyword evidence="4" id="KW-0539">Nucleus</keyword>
<evidence type="ECO:0000313" key="6">
    <source>
        <dbReference type="EMBL" id="GMN38988.1"/>
    </source>
</evidence>
<keyword evidence="1" id="KW-0805">Transcription regulation</keyword>
<dbReference type="GO" id="GO:0006355">
    <property type="term" value="P:regulation of DNA-templated transcription"/>
    <property type="evidence" value="ECO:0007669"/>
    <property type="project" value="InterPro"/>
</dbReference>
<evidence type="ECO:0000256" key="1">
    <source>
        <dbReference type="ARBA" id="ARBA00023015"/>
    </source>
</evidence>
<gene>
    <name evidence="6" type="ORF">TIFTF001_008219</name>
</gene>
<proteinExistence type="predicted"/>
<dbReference type="PANTHER" id="PTHR31719:SF179">
    <property type="entry name" value="OS08G0148400 PROTEIN"/>
    <property type="match status" value="1"/>
</dbReference>
<dbReference type="InterPro" id="IPR036093">
    <property type="entry name" value="NAC_dom_sf"/>
</dbReference>
<dbReference type="EMBL" id="BTGU01000009">
    <property type="protein sequence ID" value="GMN38988.1"/>
    <property type="molecule type" value="Genomic_DNA"/>
</dbReference>
<keyword evidence="3" id="KW-0804">Transcription</keyword>
<evidence type="ECO:0000256" key="3">
    <source>
        <dbReference type="ARBA" id="ARBA00023163"/>
    </source>
</evidence>
<keyword evidence="2" id="KW-0238">DNA-binding</keyword>